<dbReference type="PRINTS" id="PR00301">
    <property type="entry name" value="HEATSHOCK70"/>
</dbReference>
<dbReference type="Gene3D" id="1.20.1270.10">
    <property type="match status" value="1"/>
</dbReference>
<dbReference type="SUPFAM" id="SSF100934">
    <property type="entry name" value="Heat shock protein 70kD (HSP70), C-terminal subdomain"/>
    <property type="match status" value="1"/>
</dbReference>
<comment type="similarity">
    <text evidence="3">Belongs to the heat shock protein 70 family.</text>
</comment>
<dbReference type="SUPFAM" id="SSF100920">
    <property type="entry name" value="Heat shock protein 70kD (HSP70), peptide-binding domain"/>
    <property type="match status" value="1"/>
</dbReference>
<evidence type="ECO:0000313" key="4">
    <source>
        <dbReference type="EMBL" id="OHT05955.1"/>
    </source>
</evidence>
<dbReference type="Gene3D" id="3.30.30.30">
    <property type="match status" value="1"/>
</dbReference>
<dbReference type="Pfam" id="PF00012">
    <property type="entry name" value="HSP70"/>
    <property type="match status" value="1"/>
</dbReference>
<dbReference type="EMBL" id="MLAK01000740">
    <property type="protein sequence ID" value="OHT05955.1"/>
    <property type="molecule type" value="Genomic_DNA"/>
</dbReference>
<proteinExistence type="inferred from homology"/>
<dbReference type="Gene3D" id="2.60.34.10">
    <property type="entry name" value="Substrate Binding Domain Of DNAk, Chain A, domain 1"/>
    <property type="match status" value="1"/>
</dbReference>
<dbReference type="InterPro" id="IPR018181">
    <property type="entry name" value="Heat_shock_70_CS"/>
</dbReference>
<gene>
    <name evidence="4" type="ORF">TRFO_26088</name>
</gene>
<dbReference type="InterPro" id="IPR029047">
    <property type="entry name" value="HSP70_peptide-bd_sf"/>
</dbReference>
<dbReference type="AlphaFoldDB" id="A0A1J4K439"/>
<dbReference type="GO" id="GO:0140662">
    <property type="term" value="F:ATP-dependent protein folding chaperone"/>
    <property type="evidence" value="ECO:0007669"/>
    <property type="project" value="InterPro"/>
</dbReference>
<dbReference type="OrthoDB" id="2401965at2759"/>
<reference evidence="4" key="1">
    <citation type="submission" date="2016-10" db="EMBL/GenBank/DDBJ databases">
        <authorList>
            <person name="Benchimol M."/>
            <person name="Almeida L.G."/>
            <person name="Vasconcelos A.T."/>
            <person name="Perreira-Neves A."/>
            <person name="Rosa I.A."/>
            <person name="Tasca T."/>
            <person name="Bogo M.R."/>
            <person name="de Souza W."/>
        </authorList>
    </citation>
    <scope>NUCLEOTIDE SEQUENCE [LARGE SCALE GENOMIC DNA]</scope>
    <source>
        <strain evidence="4">K</strain>
    </source>
</reference>
<dbReference type="GeneID" id="94839442"/>
<evidence type="ECO:0000256" key="2">
    <source>
        <dbReference type="ARBA" id="ARBA00022840"/>
    </source>
</evidence>
<dbReference type="PROSITE" id="PS01036">
    <property type="entry name" value="HSP70_3"/>
    <property type="match status" value="1"/>
</dbReference>
<keyword evidence="4" id="KW-0346">Stress response</keyword>
<dbReference type="CDD" id="cd24028">
    <property type="entry name" value="ASKHA_NBD_HSP70_HSPA1-like"/>
    <property type="match status" value="1"/>
</dbReference>
<dbReference type="Gene3D" id="3.90.640.10">
    <property type="entry name" value="Actin, Chain A, domain 4"/>
    <property type="match status" value="1"/>
</dbReference>
<keyword evidence="1 3" id="KW-0547">Nucleotide-binding</keyword>
<dbReference type="VEuPathDB" id="TrichDB:TRFO_26088"/>
<protein>
    <submittedName>
        <fullName evidence="4">Heat shock 70 kDa protein cognate 4</fullName>
    </submittedName>
</protein>
<name>A0A1J4K439_9EUKA</name>
<dbReference type="PANTHER" id="PTHR19375">
    <property type="entry name" value="HEAT SHOCK PROTEIN 70KDA"/>
    <property type="match status" value="1"/>
</dbReference>
<accession>A0A1J4K439</accession>
<dbReference type="Proteomes" id="UP000179807">
    <property type="component" value="Unassembled WGS sequence"/>
</dbReference>
<keyword evidence="2 3" id="KW-0067">ATP-binding</keyword>
<evidence type="ECO:0000313" key="5">
    <source>
        <dbReference type="Proteomes" id="UP000179807"/>
    </source>
</evidence>
<sequence length="622" mass="71054">MSIGIDFGTTYSCAGVFRDGKVDIIADGNGNRTSLSLVTFLSDETIVGNCARNMVPQYLSNSIYNIKQMMGRSYSDPIIQEYLKHSSMVIVCDDQNKPKIQVRSSEEKQLSPEEISSLILKHLKNNAETQVSEKIKDAVITVPIYFNESQRNSVKKAAFLAGLNVLEIIEDPIAAALAFGLNEKSEQQRCVLVFDLGSYKLNLTLLSIVNGVIHICSSLTDSHLGGEYFVNRLFEYLADRYKIKYREDLRQSPTEIRRLKMWCEHAIKQLSTKLHTCLLVDSLCGHDFIDTVGRTMFESINHEFFQEIINPIEKILFEANLFKNDITDIILVGGSSNIPKVRQIIEQYFNGKRLCCSIAPDEAIAYGATIHAAILKGELKNELHHNDLQMDRKLKKNDDFAIYQPVGHVIKVFIPKNITVSVKQQQYFTTYCDYQSSITIKVYNGMDNNNTVVAKLDFLGIRMALRGIPKIKVRVKINLDGVIKITIHEEPDGNCKVVTLKNENGMLSQLDQDNVISDEKAQSNQYMKYEIAEAQKELNAYCLNMKDSLFSDQMRLFVSEEDRSKINMLINDVLKWNQVYLYFNPLVYEAMKKDLENKVKFLRQKRGQYLMHKNSCTPNMHE</sequence>
<keyword evidence="5" id="KW-1185">Reference proteome</keyword>
<dbReference type="InterPro" id="IPR043129">
    <property type="entry name" value="ATPase_NBD"/>
</dbReference>
<dbReference type="InterPro" id="IPR029048">
    <property type="entry name" value="HSP70_C_sf"/>
</dbReference>
<dbReference type="RefSeq" id="XP_068359091.1">
    <property type="nucleotide sequence ID" value="XM_068504738.1"/>
</dbReference>
<dbReference type="Gene3D" id="3.30.420.40">
    <property type="match status" value="2"/>
</dbReference>
<organism evidence="4 5">
    <name type="scientific">Tritrichomonas foetus</name>
    <dbReference type="NCBI Taxonomy" id="1144522"/>
    <lineage>
        <taxon>Eukaryota</taxon>
        <taxon>Metamonada</taxon>
        <taxon>Parabasalia</taxon>
        <taxon>Tritrichomonadida</taxon>
        <taxon>Tritrichomonadidae</taxon>
        <taxon>Tritrichomonas</taxon>
    </lineage>
</organism>
<evidence type="ECO:0000256" key="1">
    <source>
        <dbReference type="ARBA" id="ARBA00022741"/>
    </source>
</evidence>
<evidence type="ECO:0000256" key="3">
    <source>
        <dbReference type="RuleBase" id="RU003322"/>
    </source>
</evidence>
<comment type="caution">
    <text evidence="4">The sequence shown here is derived from an EMBL/GenBank/DDBJ whole genome shotgun (WGS) entry which is preliminary data.</text>
</comment>
<dbReference type="GO" id="GO:0005524">
    <property type="term" value="F:ATP binding"/>
    <property type="evidence" value="ECO:0007669"/>
    <property type="project" value="UniProtKB-KW"/>
</dbReference>
<dbReference type="InterPro" id="IPR013126">
    <property type="entry name" value="Hsp_70_fam"/>
</dbReference>
<dbReference type="SUPFAM" id="SSF53067">
    <property type="entry name" value="Actin-like ATPase domain"/>
    <property type="match status" value="2"/>
</dbReference>
<dbReference type="FunFam" id="3.30.30.30:FF:000003">
    <property type="entry name" value="Heat shock protein 9"/>
    <property type="match status" value="1"/>
</dbReference>